<comment type="caution">
    <text evidence="3">The sequence shown here is derived from an EMBL/GenBank/DDBJ whole genome shotgun (WGS) entry which is preliminary data.</text>
</comment>
<dbReference type="InterPro" id="IPR002645">
    <property type="entry name" value="STAS_dom"/>
</dbReference>
<feature type="domain" description="STAS" evidence="2">
    <location>
        <begin position="49"/>
        <end position="151"/>
    </location>
</feature>
<dbReference type="PANTHER" id="PTHR33495">
    <property type="entry name" value="ANTI-SIGMA FACTOR ANTAGONIST TM_1081-RELATED-RELATED"/>
    <property type="match status" value="1"/>
</dbReference>
<reference evidence="4" key="1">
    <citation type="journal article" date="2019" name="Int. J. Syst. Evol. Microbiol.">
        <title>The Global Catalogue of Microorganisms (GCM) 10K type strain sequencing project: providing services to taxonomists for standard genome sequencing and annotation.</title>
        <authorList>
            <consortium name="The Broad Institute Genomics Platform"/>
            <consortium name="The Broad Institute Genome Sequencing Center for Infectious Disease"/>
            <person name="Wu L."/>
            <person name="Ma J."/>
        </authorList>
    </citation>
    <scope>NUCLEOTIDE SEQUENCE [LARGE SCALE GENOMIC DNA]</scope>
    <source>
        <strain evidence="4">JCM 16221</strain>
    </source>
</reference>
<dbReference type="EMBL" id="BAAARA010000005">
    <property type="protein sequence ID" value="GAA2344629.1"/>
    <property type="molecule type" value="Genomic_DNA"/>
</dbReference>
<dbReference type="InterPro" id="IPR036513">
    <property type="entry name" value="STAS_dom_sf"/>
</dbReference>
<evidence type="ECO:0000259" key="2">
    <source>
        <dbReference type="PROSITE" id="PS50801"/>
    </source>
</evidence>
<dbReference type="Pfam" id="PF01740">
    <property type="entry name" value="STAS"/>
    <property type="match status" value="1"/>
</dbReference>
<keyword evidence="4" id="KW-1185">Reference proteome</keyword>
<dbReference type="PROSITE" id="PS50801">
    <property type="entry name" value="STAS"/>
    <property type="match status" value="1"/>
</dbReference>
<proteinExistence type="predicted"/>
<feature type="region of interest" description="Disordered" evidence="1">
    <location>
        <begin position="1"/>
        <end position="32"/>
    </location>
</feature>
<protein>
    <recommendedName>
        <fullName evidence="2">STAS domain-containing protein</fullName>
    </recommendedName>
</protein>
<evidence type="ECO:0000313" key="3">
    <source>
        <dbReference type="EMBL" id="GAA2344629.1"/>
    </source>
</evidence>
<organism evidence="3 4">
    <name type="scientific">Saccharopolyspora halophila</name>
    <dbReference type="NCBI Taxonomy" id="405551"/>
    <lineage>
        <taxon>Bacteria</taxon>
        <taxon>Bacillati</taxon>
        <taxon>Actinomycetota</taxon>
        <taxon>Actinomycetes</taxon>
        <taxon>Pseudonocardiales</taxon>
        <taxon>Pseudonocardiaceae</taxon>
        <taxon>Saccharopolyspora</taxon>
    </lineage>
</organism>
<dbReference type="SUPFAM" id="SSF52091">
    <property type="entry name" value="SpoIIaa-like"/>
    <property type="match status" value="1"/>
</dbReference>
<accession>A0ABP5T376</accession>
<dbReference type="Proteomes" id="UP001501218">
    <property type="component" value="Unassembled WGS sequence"/>
</dbReference>
<evidence type="ECO:0000256" key="1">
    <source>
        <dbReference type="SAM" id="MobiDB-lite"/>
    </source>
</evidence>
<sequence length="153" mass="16797">MIVRSDRSVPASRASYSLVHPRQPADPPMGNAHGQYETRARLRVRWPRPGVVIVSIEGVLDLAALPRLTELIRQRLRAVSLETAVLDFSAVAYTSSVALELLEAARRRCSQRGGELLVVTGNGPIDRLLEITGCGAMFRLYPDVPTALTHTRS</sequence>
<dbReference type="CDD" id="cd07043">
    <property type="entry name" value="STAS_anti-anti-sigma_factors"/>
    <property type="match status" value="1"/>
</dbReference>
<evidence type="ECO:0000313" key="4">
    <source>
        <dbReference type="Proteomes" id="UP001501218"/>
    </source>
</evidence>
<name>A0ABP5T376_9PSEU</name>
<dbReference type="RefSeq" id="WP_344129596.1">
    <property type="nucleotide sequence ID" value="NZ_BAAARA010000005.1"/>
</dbReference>
<gene>
    <name evidence="3" type="ORF">GCM10009854_21720</name>
</gene>
<dbReference type="PANTHER" id="PTHR33495:SF2">
    <property type="entry name" value="ANTI-SIGMA FACTOR ANTAGONIST TM_1081-RELATED"/>
    <property type="match status" value="1"/>
</dbReference>
<dbReference type="Gene3D" id="3.30.750.24">
    <property type="entry name" value="STAS domain"/>
    <property type="match status" value="1"/>
</dbReference>